<dbReference type="Proteomes" id="UP000246018">
    <property type="component" value="Unassembled WGS sequence"/>
</dbReference>
<dbReference type="EMBL" id="QDGZ01000019">
    <property type="protein sequence ID" value="PVG80609.1"/>
    <property type="molecule type" value="Genomic_DNA"/>
</dbReference>
<proteinExistence type="predicted"/>
<accession>A0A2T8F4J8</accession>
<sequence length="37" mass="4000">MDPHKRSATIEVMSADEAIQGGGRFATDTDGYTAMLR</sequence>
<protein>
    <submittedName>
        <fullName evidence="1">Transposase</fullName>
    </submittedName>
</protein>
<gene>
    <name evidence="1" type="ORF">DDE18_22295</name>
</gene>
<evidence type="ECO:0000313" key="2">
    <source>
        <dbReference type="Proteomes" id="UP000246018"/>
    </source>
</evidence>
<name>A0A2T8F4J8_9ACTN</name>
<dbReference type="AlphaFoldDB" id="A0A2T8F4J8"/>
<organism evidence="1 2">
    <name type="scientific">Nocardioides gansuensis</name>
    <dbReference type="NCBI Taxonomy" id="2138300"/>
    <lineage>
        <taxon>Bacteria</taxon>
        <taxon>Bacillati</taxon>
        <taxon>Actinomycetota</taxon>
        <taxon>Actinomycetes</taxon>
        <taxon>Propionibacteriales</taxon>
        <taxon>Nocardioidaceae</taxon>
        <taxon>Nocardioides</taxon>
    </lineage>
</organism>
<keyword evidence="2" id="KW-1185">Reference proteome</keyword>
<feature type="non-terminal residue" evidence="1">
    <location>
        <position position="37"/>
    </location>
</feature>
<comment type="caution">
    <text evidence="1">The sequence shown here is derived from an EMBL/GenBank/DDBJ whole genome shotgun (WGS) entry which is preliminary data.</text>
</comment>
<reference evidence="1 2" key="1">
    <citation type="submission" date="2018-04" db="EMBL/GenBank/DDBJ databases">
        <title>Genome of Nocardioides gansuensis WSJ-1.</title>
        <authorList>
            <person name="Wu S."/>
            <person name="Wang G."/>
        </authorList>
    </citation>
    <scope>NUCLEOTIDE SEQUENCE [LARGE SCALE GENOMIC DNA]</scope>
    <source>
        <strain evidence="1 2">WSJ-1</strain>
    </source>
</reference>
<evidence type="ECO:0000313" key="1">
    <source>
        <dbReference type="EMBL" id="PVG80609.1"/>
    </source>
</evidence>